<dbReference type="PANTHER" id="PTHR30006:SF2">
    <property type="entry name" value="ABC TRANSPORTER SUBSTRATE-BINDING PROTEIN"/>
    <property type="match status" value="1"/>
</dbReference>
<keyword evidence="1" id="KW-0732">Signal</keyword>
<dbReference type="NCBIfam" id="TIGR01254">
    <property type="entry name" value="sfuA"/>
    <property type="match status" value="1"/>
</dbReference>
<evidence type="ECO:0000256" key="1">
    <source>
        <dbReference type="ARBA" id="ARBA00022729"/>
    </source>
</evidence>
<gene>
    <name evidence="2" type="ORF">UFOPK2373_00496</name>
</gene>
<dbReference type="Pfam" id="PF13343">
    <property type="entry name" value="SBP_bac_6"/>
    <property type="match status" value="1"/>
</dbReference>
<sequence length="328" mass="35813">MKRISIALATVLLLTGCSPAAAPKEPVTLVAHDSFVISDELKAEFESTSGYELKIVRAGDAGAMTSKLVLTKDSPIADVVFGIDNTFAPVAKENKIIDGELKAVDYADVCFNIDTEYFKEHDLEIPTDWRDLIKPKYKNLTVIENPNTSSTGMAFLASTYDAFPPATAGVFPSAVTWWLALRDNGVKVASGWEDAYYTDFSGSAGKGNYPVVLSYSSSPADELDGQGNPRTQAIRKDCFRQTEYVGVLKNTTNSEGAKALVKFMLSKNFQKSLPVAMYVYPIDQSVSIPDSWLRNAAPAITTIGGELDIAKKRESWLGDYNWVFDVAP</sequence>
<organism evidence="2">
    <name type="scientific">freshwater metagenome</name>
    <dbReference type="NCBI Taxonomy" id="449393"/>
    <lineage>
        <taxon>unclassified sequences</taxon>
        <taxon>metagenomes</taxon>
        <taxon>ecological metagenomes</taxon>
    </lineage>
</organism>
<accession>A0A6J6NKH7</accession>
<dbReference type="GO" id="GO:0030975">
    <property type="term" value="F:thiamine binding"/>
    <property type="evidence" value="ECO:0007669"/>
    <property type="project" value="InterPro"/>
</dbReference>
<dbReference type="GO" id="GO:0015888">
    <property type="term" value="P:thiamine transport"/>
    <property type="evidence" value="ECO:0007669"/>
    <property type="project" value="InterPro"/>
</dbReference>
<reference evidence="2" key="1">
    <citation type="submission" date="2020-05" db="EMBL/GenBank/DDBJ databases">
        <authorList>
            <person name="Chiriac C."/>
            <person name="Salcher M."/>
            <person name="Ghai R."/>
            <person name="Kavagutti S V."/>
        </authorList>
    </citation>
    <scope>NUCLEOTIDE SEQUENCE</scope>
</reference>
<dbReference type="Gene3D" id="3.40.190.10">
    <property type="entry name" value="Periplasmic binding protein-like II"/>
    <property type="match status" value="2"/>
</dbReference>
<protein>
    <submittedName>
        <fullName evidence="2">Unannotated protein</fullName>
    </submittedName>
</protein>
<dbReference type="SUPFAM" id="SSF53850">
    <property type="entry name" value="Periplasmic binding protein-like II"/>
    <property type="match status" value="1"/>
</dbReference>
<dbReference type="PANTHER" id="PTHR30006">
    <property type="entry name" value="THIAMINE-BINDING PERIPLASMIC PROTEIN-RELATED"/>
    <property type="match status" value="1"/>
</dbReference>
<dbReference type="GO" id="GO:0030976">
    <property type="term" value="F:thiamine pyrophosphate binding"/>
    <property type="evidence" value="ECO:0007669"/>
    <property type="project" value="TreeGrafter"/>
</dbReference>
<evidence type="ECO:0000313" key="2">
    <source>
        <dbReference type="EMBL" id="CAB4685255.1"/>
    </source>
</evidence>
<dbReference type="EMBL" id="CAEZXL010000066">
    <property type="protein sequence ID" value="CAB4685255.1"/>
    <property type="molecule type" value="Genomic_DNA"/>
</dbReference>
<dbReference type="InterPro" id="IPR005948">
    <property type="entry name" value="ThiB-like"/>
</dbReference>
<dbReference type="PROSITE" id="PS51257">
    <property type="entry name" value="PROKAR_LIPOPROTEIN"/>
    <property type="match status" value="1"/>
</dbReference>
<dbReference type="AlphaFoldDB" id="A0A6J6NKH7"/>
<dbReference type="GO" id="GO:0030288">
    <property type="term" value="C:outer membrane-bounded periplasmic space"/>
    <property type="evidence" value="ECO:0007669"/>
    <property type="project" value="TreeGrafter"/>
</dbReference>
<proteinExistence type="predicted"/>
<name>A0A6J6NKH7_9ZZZZ</name>